<evidence type="ECO:0000313" key="2">
    <source>
        <dbReference type="EMBL" id="ORY75461.1"/>
    </source>
</evidence>
<dbReference type="EMBL" id="MCFI01000026">
    <property type="protein sequence ID" value="ORY75461.1"/>
    <property type="molecule type" value="Genomic_DNA"/>
</dbReference>
<evidence type="ECO:0000313" key="3">
    <source>
        <dbReference type="Proteomes" id="UP000193685"/>
    </source>
</evidence>
<organism evidence="2 3">
    <name type="scientific">Protomyces lactucae-debilis</name>
    <dbReference type="NCBI Taxonomy" id="2754530"/>
    <lineage>
        <taxon>Eukaryota</taxon>
        <taxon>Fungi</taxon>
        <taxon>Dikarya</taxon>
        <taxon>Ascomycota</taxon>
        <taxon>Taphrinomycotina</taxon>
        <taxon>Taphrinomycetes</taxon>
        <taxon>Taphrinales</taxon>
        <taxon>Protomycetaceae</taxon>
        <taxon>Protomyces</taxon>
    </lineage>
</organism>
<keyword evidence="1" id="KW-0732">Signal</keyword>
<dbReference type="Proteomes" id="UP000193685">
    <property type="component" value="Unassembled WGS sequence"/>
</dbReference>
<gene>
    <name evidence="2" type="ORF">BCR37DRAFT_384083</name>
</gene>
<dbReference type="AlphaFoldDB" id="A0A1Y2EV27"/>
<protein>
    <recommendedName>
        <fullName evidence="4">Secreted protein</fullName>
    </recommendedName>
</protein>
<comment type="caution">
    <text evidence="2">The sequence shown here is derived from an EMBL/GenBank/DDBJ whole genome shotgun (WGS) entry which is preliminary data.</text>
</comment>
<feature type="signal peptide" evidence="1">
    <location>
        <begin position="1"/>
        <end position="20"/>
    </location>
</feature>
<name>A0A1Y2EV27_PROLT</name>
<keyword evidence="3" id="KW-1185">Reference proteome</keyword>
<dbReference type="GeneID" id="63786766"/>
<accession>A0A1Y2EV27</accession>
<dbReference type="RefSeq" id="XP_040722334.1">
    <property type="nucleotide sequence ID" value="XM_040870167.1"/>
</dbReference>
<feature type="chain" id="PRO_5013299553" description="Secreted protein" evidence="1">
    <location>
        <begin position="21"/>
        <end position="91"/>
    </location>
</feature>
<evidence type="ECO:0008006" key="4">
    <source>
        <dbReference type="Google" id="ProtNLM"/>
    </source>
</evidence>
<proteinExistence type="predicted"/>
<sequence length="91" mass="9274">MGFRSTFGLTSLSFLNTGIAFRPPASLSAGVSPTRGTRIGTAAGFESVTFFLNDGKGPETLRGPGRTSMGGKLEGLGPDVGFTLSIVFTGA</sequence>
<reference evidence="2 3" key="1">
    <citation type="submission" date="2016-07" db="EMBL/GenBank/DDBJ databases">
        <title>Pervasive Adenine N6-methylation of Active Genes in Fungi.</title>
        <authorList>
            <consortium name="DOE Joint Genome Institute"/>
            <person name="Mondo S.J."/>
            <person name="Dannebaum R.O."/>
            <person name="Kuo R.C."/>
            <person name="Labutti K."/>
            <person name="Haridas S."/>
            <person name="Kuo A."/>
            <person name="Salamov A."/>
            <person name="Ahrendt S.R."/>
            <person name="Lipzen A."/>
            <person name="Sullivan W."/>
            <person name="Andreopoulos W.B."/>
            <person name="Clum A."/>
            <person name="Lindquist E."/>
            <person name="Daum C."/>
            <person name="Ramamoorthy G.K."/>
            <person name="Gryganskyi A."/>
            <person name="Culley D."/>
            <person name="Magnuson J.K."/>
            <person name="James T.Y."/>
            <person name="O'Malley M.A."/>
            <person name="Stajich J.E."/>
            <person name="Spatafora J.W."/>
            <person name="Visel A."/>
            <person name="Grigoriev I.V."/>
        </authorList>
    </citation>
    <scope>NUCLEOTIDE SEQUENCE [LARGE SCALE GENOMIC DNA]</scope>
    <source>
        <strain evidence="2 3">12-1054</strain>
    </source>
</reference>
<evidence type="ECO:0000256" key="1">
    <source>
        <dbReference type="SAM" id="SignalP"/>
    </source>
</evidence>